<dbReference type="Proteomes" id="UP001301388">
    <property type="component" value="Unassembled WGS sequence"/>
</dbReference>
<dbReference type="InterPro" id="IPR046641">
    <property type="entry name" value="DUF6753"/>
</dbReference>
<evidence type="ECO:0000256" key="1">
    <source>
        <dbReference type="SAM" id="Phobius"/>
    </source>
</evidence>
<protein>
    <submittedName>
        <fullName evidence="2">DUF6753 family protein</fullName>
    </submittedName>
</protein>
<keyword evidence="3" id="KW-1185">Reference proteome</keyword>
<organism evidence="2 3">
    <name type="scientific">Pseudanabaena galeata UHCC 0370</name>
    <dbReference type="NCBI Taxonomy" id="3110310"/>
    <lineage>
        <taxon>Bacteria</taxon>
        <taxon>Bacillati</taxon>
        <taxon>Cyanobacteriota</taxon>
        <taxon>Cyanophyceae</taxon>
        <taxon>Pseudanabaenales</taxon>
        <taxon>Pseudanabaenaceae</taxon>
        <taxon>Pseudanabaena</taxon>
    </lineage>
</organism>
<reference evidence="2 3" key="1">
    <citation type="submission" date="2023-12" db="EMBL/GenBank/DDBJ databases">
        <title>Baltic Sea Cyanobacteria.</title>
        <authorList>
            <person name="Delbaje E."/>
            <person name="Fewer D.P."/>
            <person name="Shishido T.K."/>
        </authorList>
    </citation>
    <scope>NUCLEOTIDE SEQUENCE [LARGE SCALE GENOMIC DNA]</scope>
    <source>
        <strain evidence="2 3">UHCC 0370</strain>
    </source>
</reference>
<evidence type="ECO:0000313" key="3">
    <source>
        <dbReference type="Proteomes" id="UP001301388"/>
    </source>
</evidence>
<name>A0ABU5TQ98_9CYAN</name>
<evidence type="ECO:0000313" key="2">
    <source>
        <dbReference type="EMBL" id="MEA5480459.1"/>
    </source>
</evidence>
<dbReference type="EMBL" id="JAYGIE010000126">
    <property type="protein sequence ID" value="MEA5480459.1"/>
    <property type="molecule type" value="Genomic_DNA"/>
</dbReference>
<keyword evidence="1" id="KW-1133">Transmembrane helix</keyword>
<dbReference type="Pfam" id="PF20538">
    <property type="entry name" value="DUF6753"/>
    <property type="match status" value="1"/>
</dbReference>
<dbReference type="RefSeq" id="WP_323263440.1">
    <property type="nucleotide sequence ID" value="NZ_JAYGIE010000126.1"/>
</dbReference>
<feature type="transmembrane region" description="Helical" evidence="1">
    <location>
        <begin position="50"/>
        <end position="77"/>
    </location>
</feature>
<accession>A0ABU5TQ98</accession>
<comment type="caution">
    <text evidence="2">The sequence shown here is derived from an EMBL/GenBank/DDBJ whole genome shotgun (WGS) entry which is preliminary data.</text>
</comment>
<proteinExistence type="predicted"/>
<keyword evidence="1" id="KW-0472">Membrane</keyword>
<gene>
    <name evidence="2" type="ORF">VB774_22730</name>
</gene>
<sequence length="155" mass="17385">MKLQDWGRSLFTNTAVKEQEVAISQAIANIIKNKQHQESQGYWRAISLPFIGFCAGMLMIGLAAGLVSGLAIAKLFLPTPNLNAQSARDLEWVASDNGKLARNLVDWNRDILKTCLQDQQNLKEALIILNGKYVTKGLCALWVLPETQRVYEDRR</sequence>
<keyword evidence="1" id="KW-0812">Transmembrane</keyword>